<evidence type="ECO:0000313" key="4">
    <source>
        <dbReference type="EMBL" id="PIP23357.1"/>
    </source>
</evidence>
<proteinExistence type="predicted"/>
<accession>A0A2G9YVW1</accession>
<reference evidence="4 5" key="1">
    <citation type="submission" date="2017-09" db="EMBL/GenBank/DDBJ databases">
        <title>Depth-based differentiation of microbial function through sediment-hosted aquifers and enrichment of novel symbionts in the deep terrestrial subsurface.</title>
        <authorList>
            <person name="Probst A.J."/>
            <person name="Ladd B."/>
            <person name="Jarett J.K."/>
            <person name="Geller-Mcgrath D.E."/>
            <person name="Sieber C.M."/>
            <person name="Emerson J.B."/>
            <person name="Anantharaman K."/>
            <person name="Thomas B.C."/>
            <person name="Malmstrom R."/>
            <person name="Stieglmeier M."/>
            <person name="Klingl A."/>
            <person name="Woyke T."/>
            <person name="Ryan C.M."/>
            <person name="Banfield J.F."/>
        </authorList>
    </citation>
    <scope>NUCLEOTIDE SEQUENCE [LARGE SCALE GENOMIC DNA]</scope>
    <source>
        <strain evidence="4">CG23_combo_of_CG06-09_8_20_14_all_38_19</strain>
    </source>
</reference>
<dbReference type="Pfam" id="PF01546">
    <property type="entry name" value="Peptidase_M20"/>
    <property type="match status" value="1"/>
</dbReference>
<dbReference type="AlphaFoldDB" id="A0A2G9YVW1"/>
<dbReference type="InterPro" id="IPR002933">
    <property type="entry name" value="Peptidase_M20"/>
</dbReference>
<evidence type="ECO:0000256" key="2">
    <source>
        <dbReference type="ARBA" id="ARBA00022801"/>
    </source>
</evidence>
<gene>
    <name evidence="4" type="ORF">COX36_03770</name>
</gene>
<dbReference type="GO" id="GO:0046872">
    <property type="term" value="F:metal ion binding"/>
    <property type="evidence" value="ECO:0007669"/>
    <property type="project" value="UniProtKB-KW"/>
</dbReference>
<comment type="caution">
    <text evidence="4">The sequence shown here is derived from an EMBL/GenBank/DDBJ whole genome shotgun (WGS) entry which is preliminary data.</text>
</comment>
<organism evidence="4 5">
    <name type="scientific">Candidatus Nealsonbacteria bacterium CG23_combo_of_CG06-09_8_20_14_all_38_19</name>
    <dbReference type="NCBI Taxonomy" id="1974721"/>
    <lineage>
        <taxon>Bacteria</taxon>
        <taxon>Candidatus Nealsoniibacteriota</taxon>
    </lineage>
</organism>
<dbReference type="EMBL" id="PCRP01000060">
    <property type="protein sequence ID" value="PIP23357.1"/>
    <property type="molecule type" value="Genomic_DNA"/>
</dbReference>
<dbReference type="Gene3D" id="3.40.630.10">
    <property type="entry name" value="Zn peptidases"/>
    <property type="match status" value="2"/>
</dbReference>
<feature type="domain" description="Peptidase M20 dimerisation" evidence="3">
    <location>
        <begin position="175"/>
        <end position="283"/>
    </location>
</feature>
<dbReference type="SUPFAM" id="SSF53187">
    <property type="entry name" value="Zn-dependent exopeptidases"/>
    <property type="match status" value="1"/>
</dbReference>
<evidence type="ECO:0000313" key="5">
    <source>
        <dbReference type="Proteomes" id="UP000230273"/>
    </source>
</evidence>
<dbReference type="InterPro" id="IPR036264">
    <property type="entry name" value="Bact_exopeptidase_dim_dom"/>
</dbReference>
<sequence length="385" mass="43562">MEKIKKEIINFTKKLVQIHSQSGIDSEKEIAKLIFKKLKNFGFSPKIIGLKEYPSVICFLRKAGAKKTIWFESHLDTVPAGDFKKWKFHPFEGKVKGKRMYGRGVADSKIGISIFCYLAKILFENPKFKANLFLGFDADEHSGNFTGIKEILKYAPKNSDICILGYQGIDEISIGGRGWLRLKLITFGKAAHTGSRSKKGINAIHKIQKAIWTILDLPFLKQKEKFFESGSNLNVSLIKGGKIINVVPDICEALLDIRIIPSQEPKEILRETNQKLKEIKKKDKDFKFKIQVLQSQKAFLTNSNYPFLKILKEKAEKILKREIPFRTSGAGSVGNLISKKGIPVLNGFGCNCGNIHTSNEWVNIGELSKVFKIYEDSLIEFSKND</sequence>
<dbReference type="Pfam" id="PF07687">
    <property type="entry name" value="M20_dimer"/>
    <property type="match status" value="1"/>
</dbReference>
<name>A0A2G9YVW1_9BACT</name>
<evidence type="ECO:0000259" key="3">
    <source>
        <dbReference type="Pfam" id="PF07687"/>
    </source>
</evidence>
<dbReference type="PANTHER" id="PTHR43808">
    <property type="entry name" value="ACETYLORNITHINE DEACETYLASE"/>
    <property type="match status" value="1"/>
</dbReference>
<keyword evidence="2" id="KW-0378">Hydrolase</keyword>
<dbReference type="InterPro" id="IPR011650">
    <property type="entry name" value="Peptidase_M20_dimer"/>
</dbReference>
<dbReference type="GO" id="GO:0016787">
    <property type="term" value="F:hydrolase activity"/>
    <property type="evidence" value="ECO:0007669"/>
    <property type="project" value="UniProtKB-KW"/>
</dbReference>
<protein>
    <recommendedName>
        <fullName evidence="3">Peptidase M20 dimerisation domain-containing protein</fullName>
    </recommendedName>
</protein>
<evidence type="ECO:0000256" key="1">
    <source>
        <dbReference type="ARBA" id="ARBA00022723"/>
    </source>
</evidence>
<dbReference type="Proteomes" id="UP000230273">
    <property type="component" value="Unassembled WGS sequence"/>
</dbReference>
<keyword evidence="1" id="KW-0479">Metal-binding</keyword>
<dbReference type="PANTHER" id="PTHR43808:SF32">
    <property type="entry name" value="ARGE_DAPE-RELATED DEACYLASE"/>
    <property type="match status" value="1"/>
</dbReference>
<dbReference type="Gene3D" id="3.30.70.360">
    <property type="match status" value="1"/>
</dbReference>
<dbReference type="SUPFAM" id="SSF55031">
    <property type="entry name" value="Bacterial exopeptidase dimerisation domain"/>
    <property type="match status" value="1"/>
</dbReference>
<dbReference type="InterPro" id="IPR050072">
    <property type="entry name" value="Peptidase_M20A"/>
</dbReference>